<comment type="caution">
    <text evidence="1">The sequence shown here is derived from an EMBL/GenBank/DDBJ whole genome shotgun (WGS) entry which is preliminary data.</text>
</comment>
<sequence length="178" mass="20262">MDFIYQNLANFKCTSENYNKFVKNLKVVEIYGGGRGLVVVMTLEQILWPQRSPSLEILRTSKSRFKIQQPPQRSYSQTFCKQKVTTNYGGGALLVVLTYLAPHLLKPIVRQKNLKSSPGGVQKITTNCGGVRVVVVMTYLAPQLVNLLAREKPQSSNFEALRTSKARIRIPRRPQRFY</sequence>
<dbReference type="Proteomes" id="UP001458880">
    <property type="component" value="Unassembled WGS sequence"/>
</dbReference>
<keyword evidence="2" id="KW-1185">Reference proteome</keyword>
<dbReference type="AlphaFoldDB" id="A0AAW1IYL8"/>
<evidence type="ECO:0000313" key="1">
    <source>
        <dbReference type="EMBL" id="KAK9695203.1"/>
    </source>
</evidence>
<evidence type="ECO:0000313" key="2">
    <source>
        <dbReference type="Proteomes" id="UP001458880"/>
    </source>
</evidence>
<gene>
    <name evidence="1" type="ORF">QE152_g33021</name>
</gene>
<organism evidence="1 2">
    <name type="scientific">Popillia japonica</name>
    <name type="common">Japanese beetle</name>
    <dbReference type="NCBI Taxonomy" id="7064"/>
    <lineage>
        <taxon>Eukaryota</taxon>
        <taxon>Metazoa</taxon>
        <taxon>Ecdysozoa</taxon>
        <taxon>Arthropoda</taxon>
        <taxon>Hexapoda</taxon>
        <taxon>Insecta</taxon>
        <taxon>Pterygota</taxon>
        <taxon>Neoptera</taxon>
        <taxon>Endopterygota</taxon>
        <taxon>Coleoptera</taxon>
        <taxon>Polyphaga</taxon>
        <taxon>Scarabaeiformia</taxon>
        <taxon>Scarabaeidae</taxon>
        <taxon>Rutelinae</taxon>
        <taxon>Popillia</taxon>
    </lineage>
</organism>
<dbReference type="EMBL" id="JASPKY010000488">
    <property type="protein sequence ID" value="KAK9695203.1"/>
    <property type="molecule type" value="Genomic_DNA"/>
</dbReference>
<proteinExistence type="predicted"/>
<name>A0AAW1IYL8_POPJA</name>
<protein>
    <submittedName>
        <fullName evidence="1">Uncharacterized protein</fullName>
    </submittedName>
</protein>
<reference evidence="1 2" key="1">
    <citation type="journal article" date="2024" name="BMC Genomics">
        <title>De novo assembly and annotation of Popillia japonica's genome with initial clues to its potential as an invasive pest.</title>
        <authorList>
            <person name="Cucini C."/>
            <person name="Boschi S."/>
            <person name="Funari R."/>
            <person name="Cardaioli E."/>
            <person name="Iannotti N."/>
            <person name="Marturano G."/>
            <person name="Paoli F."/>
            <person name="Bruttini M."/>
            <person name="Carapelli A."/>
            <person name="Frati F."/>
            <person name="Nardi F."/>
        </authorList>
    </citation>
    <scope>NUCLEOTIDE SEQUENCE [LARGE SCALE GENOMIC DNA]</scope>
    <source>
        <strain evidence="1">DMR45628</strain>
    </source>
</reference>
<accession>A0AAW1IYL8</accession>